<feature type="compositionally biased region" description="Polar residues" evidence="9">
    <location>
        <begin position="139"/>
        <end position="160"/>
    </location>
</feature>
<comment type="caution">
    <text evidence="11">The sequence shown here is derived from an EMBL/GenBank/DDBJ whole genome shotgun (WGS) entry which is preliminary data.</text>
</comment>
<evidence type="ECO:0000256" key="9">
    <source>
        <dbReference type="SAM" id="MobiDB-lite"/>
    </source>
</evidence>
<keyword evidence="4 8" id="KW-0812">Transmembrane</keyword>
<feature type="domain" description="TonB-dependent receptor-like beta-barrel" evidence="10">
    <location>
        <begin position="6"/>
        <end position="158"/>
    </location>
</feature>
<comment type="subcellular location">
    <subcellularLocation>
        <location evidence="1 8">Cell outer membrane</location>
        <topology evidence="1 8">Multi-pass membrane protein</topology>
    </subcellularLocation>
</comment>
<name>A0A367LYG9_PSEAI</name>
<evidence type="ECO:0000256" key="8">
    <source>
        <dbReference type="PROSITE-ProRule" id="PRU01360"/>
    </source>
</evidence>
<dbReference type="Gene3D" id="2.40.170.20">
    <property type="entry name" value="TonB-dependent receptor, beta-barrel domain"/>
    <property type="match status" value="1"/>
</dbReference>
<keyword evidence="2 8" id="KW-0813">Transport</keyword>
<keyword evidence="5" id="KW-0798">TonB box</keyword>
<feature type="non-terminal residue" evidence="11">
    <location>
        <position position="160"/>
    </location>
</feature>
<dbReference type="PANTHER" id="PTHR47752:SF1">
    <property type="entry name" value="HTH-TYPE TRANSCRIPTIONAL REPRESSOR FABR"/>
    <property type="match status" value="1"/>
</dbReference>
<organism evidence="11 12">
    <name type="scientific">Pseudomonas aeruginosa</name>
    <dbReference type="NCBI Taxonomy" id="287"/>
    <lineage>
        <taxon>Bacteria</taxon>
        <taxon>Pseudomonadati</taxon>
        <taxon>Pseudomonadota</taxon>
        <taxon>Gammaproteobacteria</taxon>
        <taxon>Pseudomonadales</taxon>
        <taxon>Pseudomonadaceae</taxon>
        <taxon>Pseudomonas</taxon>
    </lineage>
</organism>
<feature type="region of interest" description="Disordered" evidence="9">
    <location>
        <begin position="138"/>
        <end position="160"/>
    </location>
</feature>
<evidence type="ECO:0000313" key="12">
    <source>
        <dbReference type="Proteomes" id="UP000253594"/>
    </source>
</evidence>
<dbReference type="InterPro" id="IPR036942">
    <property type="entry name" value="Beta-barrel_TonB_sf"/>
</dbReference>
<dbReference type="InterPro" id="IPR039426">
    <property type="entry name" value="TonB-dep_rcpt-like"/>
</dbReference>
<dbReference type="EMBL" id="QORE01002358">
    <property type="protein sequence ID" value="RCI70160.1"/>
    <property type="molecule type" value="Genomic_DNA"/>
</dbReference>
<sequence>SWNDRTFTPGLRYDYTRMEPHIPDEFLRTMKQSQNTAVDESDKKWHRVSPKFGVTYDFAQHYTWYGQYAQGFRTPTAKALYGRFENLQAGYHIEPNPNLKPEKSQSFETGLRGKFDEGSFGVAVFYNKYRDFIDEDALNTDSTGGNGQTFQSNNIERAVI</sequence>
<evidence type="ECO:0000259" key="10">
    <source>
        <dbReference type="Pfam" id="PF00593"/>
    </source>
</evidence>
<evidence type="ECO:0000256" key="5">
    <source>
        <dbReference type="ARBA" id="ARBA00023077"/>
    </source>
</evidence>
<proteinExistence type="inferred from homology"/>
<dbReference type="SUPFAM" id="SSF56935">
    <property type="entry name" value="Porins"/>
    <property type="match status" value="1"/>
</dbReference>
<dbReference type="AlphaFoldDB" id="A0A367LYG9"/>
<keyword evidence="11" id="KW-0675">Receptor</keyword>
<keyword evidence="3 8" id="KW-1134">Transmembrane beta strand</keyword>
<protein>
    <submittedName>
        <fullName evidence="11">TonB-dependent receptor</fullName>
    </submittedName>
</protein>
<evidence type="ECO:0000256" key="4">
    <source>
        <dbReference type="ARBA" id="ARBA00022692"/>
    </source>
</evidence>
<keyword evidence="6 8" id="KW-0472">Membrane</keyword>
<accession>A0A367LYG9</accession>
<evidence type="ECO:0000256" key="7">
    <source>
        <dbReference type="ARBA" id="ARBA00023237"/>
    </source>
</evidence>
<gene>
    <name evidence="11" type="ORF">DT376_36045</name>
</gene>
<comment type="similarity">
    <text evidence="8">Belongs to the TonB-dependent receptor family.</text>
</comment>
<feature type="non-terminal residue" evidence="11">
    <location>
        <position position="1"/>
    </location>
</feature>
<dbReference type="Proteomes" id="UP000253594">
    <property type="component" value="Unassembled WGS sequence"/>
</dbReference>
<dbReference type="PANTHER" id="PTHR47752">
    <property type="entry name" value="HTH-TYPE TRANSCRIPTIONAL REPRESSOR FABR"/>
    <property type="match status" value="1"/>
</dbReference>
<evidence type="ECO:0000256" key="1">
    <source>
        <dbReference type="ARBA" id="ARBA00004571"/>
    </source>
</evidence>
<dbReference type="Pfam" id="PF00593">
    <property type="entry name" value="TonB_dep_Rec_b-barrel"/>
    <property type="match status" value="1"/>
</dbReference>
<evidence type="ECO:0000313" key="11">
    <source>
        <dbReference type="EMBL" id="RCI70160.1"/>
    </source>
</evidence>
<evidence type="ECO:0000256" key="3">
    <source>
        <dbReference type="ARBA" id="ARBA00022452"/>
    </source>
</evidence>
<reference evidence="11 12" key="1">
    <citation type="submission" date="2018-07" db="EMBL/GenBank/DDBJ databases">
        <title>Mechanisms of high-level aminoglycoside resistance among Gram-negative pathogens in Brazil.</title>
        <authorList>
            <person name="Ballaben A.S."/>
            <person name="Darini A.L.C."/>
            <person name="Doi Y."/>
        </authorList>
    </citation>
    <scope>NUCLEOTIDE SEQUENCE [LARGE SCALE GENOMIC DNA]</scope>
    <source>
        <strain evidence="11 12">B2-305</strain>
    </source>
</reference>
<dbReference type="InterPro" id="IPR050692">
    <property type="entry name" value="HTH_transcr_repressor_FabR"/>
</dbReference>
<dbReference type="GO" id="GO:0009279">
    <property type="term" value="C:cell outer membrane"/>
    <property type="evidence" value="ECO:0007669"/>
    <property type="project" value="UniProtKB-SubCell"/>
</dbReference>
<dbReference type="PROSITE" id="PS52016">
    <property type="entry name" value="TONB_DEPENDENT_REC_3"/>
    <property type="match status" value="1"/>
</dbReference>
<evidence type="ECO:0000256" key="2">
    <source>
        <dbReference type="ARBA" id="ARBA00022448"/>
    </source>
</evidence>
<evidence type="ECO:0000256" key="6">
    <source>
        <dbReference type="ARBA" id="ARBA00023136"/>
    </source>
</evidence>
<dbReference type="InterPro" id="IPR000531">
    <property type="entry name" value="Beta-barrel_TonB"/>
</dbReference>
<keyword evidence="7 8" id="KW-0998">Cell outer membrane</keyword>